<dbReference type="Gene3D" id="3.30.230.10">
    <property type="match status" value="1"/>
</dbReference>
<dbReference type="EC" id="4.1.1.33" evidence="2"/>
<dbReference type="PIRSF" id="PIRSF015950">
    <property type="entry name" value="Mev_P_decrbx"/>
    <property type="match status" value="1"/>
</dbReference>
<comment type="similarity">
    <text evidence="1">Belongs to the diphosphomevalonate decarboxylase family.</text>
</comment>
<evidence type="ECO:0000313" key="11">
    <source>
        <dbReference type="Proteomes" id="UP000304864"/>
    </source>
</evidence>
<dbReference type="GO" id="GO:0019287">
    <property type="term" value="P:isopentenyl diphosphate biosynthetic process, mevalonate pathway"/>
    <property type="evidence" value="ECO:0007669"/>
    <property type="project" value="InterPro"/>
</dbReference>
<dbReference type="InterPro" id="IPR020568">
    <property type="entry name" value="Ribosomal_Su5_D2-typ_SF"/>
</dbReference>
<sequence>MPTSTTLSRQQLFVNQVLTQSAQTEPFEAKKTQGTGKAPVNIALSKYWGKRDIELNLPLNGSVSISLPGLGTETEISLIEAAEDKVLLNNEPLPAEHAFAKRVSKFLDLFRGGDNQHFAINTYNSVPTAAGLASSASGYAALVLALNDLFDWQLNGQQLSLLARLGSGSASRSLFNGFALWHKGENENGLDSFAEAIDTKWPEFCIGLVEVDIKEKPLSSTQGMQNTVNTCDLYQAWPEQANRDMQSIIEAIQTKDFAALGKTAEHNALSMHATMIATWPPIVYWQAESVTAMHKVWQLREQGIEIFFTMDAGPNLKLLFLEKQKPAIKQAFGDIRIIEPFKD</sequence>
<evidence type="ECO:0000256" key="5">
    <source>
        <dbReference type="ARBA" id="ARBA00022840"/>
    </source>
</evidence>
<keyword evidence="6" id="KW-0443">Lipid metabolism</keyword>
<dbReference type="Proteomes" id="UP000304864">
    <property type="component" value="Chromosome"/>
</dbReference>
<dbReference type="NCBIfam" id="TIGR01240">
    <property type="entry name" value="mevDPdecarb"/>
    <property type="match status" value="1"/>
</dbReference>
<evidence type="ECO:0000259" key="9">
    <source>
        <dbReference type="Pfam" id="PF22700"/>
    </source>
</evidence>
<dbReference type="GO" id="GO:0004163">
    <property type="term" value="F:diphosphomevalonate decarboxylase activity"/>
    <property type="evidence" value="ECO:0007669"/>
    <property type="project" value="UniProtKB-EC"/>
</dbReference>
<dbReference type="GO" id="GO:0005829">
    <property type="term" value="C:cytosol"/>
    <property type="evidence" value="ECO:0007669"/>
    <property type="project" value="InterPro"/>
</dbReference>
<name>A0A4P9K6I7_9GAMM</name>
<keyword evidence="7 10" id="KW-0456">Lyase</keyword>
<feature type="domain" description="Mvd1 C-terminal" evidence="8">
    <location>
        <begin position="211"/>
        <end position="330"/>
    </location>
</feature>
<keyword evidence="11" id="KW-1185">Reference proteome</keyword>
<accession>A0A4P9K6I7</accession>
<evidence type="ECO:0000259" key="8">
    <source>
        <dbReference type="Pfam" id="PF18376"/>
    </source>
</evidence>
<dbReference type="PANTHER" id="PTHR10977:SF3">
    <property type="entry name" value="DIPHOSPHOMEVALONATE DECARBOXYLASE"/>
    <property type="match status" value="1"/>
</dbReference>
<evidence type="ECO:0000256" key="7">
    <source>
        <dbReference type="ARBA" id="ARBA00023239"/>
    </source>
</evidence>
<dbReference type="InterPro" id="IPR005935">
    <property type="entry name" value="Mev_decarb"/>
</dbReference>
<dbReference type="Pfam" id="PF22700">
    <property type="entry name" value="MVD-like_N"/>
    <property type="match status" value="1"/>
</dbReference>
<feature type="domain" description="Diphosphomevalonate decarboxylase-like N-terminal" evidence="9">
    <location>
        <begin position="38"/>
        <end position="194"/>
    </location>
</feature>
<dbReference type="RefSeq" id="WP_138565346.1">
    <property type="nucleotide sequence ID" value="NZ_CP040602.1"/>
</dbReference>
<dbReference type="Pfam" id="PF18376">
    <property type="entry name" value="MDD_C"/>
    <property type="match status" value="1"/>
</dbReference>
<dbReference type="InterPro" id="IPR041431">
    <property type="entry name" value="Mvd1_C"/>
</dbReference>
<dbReference type="Gene3D" id="3.30.70.890">
    <property type="entry name" value="GHMP kinase, C-terminal domain"/>
    <property type="match status" value="1"/>
</dbReference>
<evidence type="ECO:0000256" key="1">
    <source>
        <dbReference type="ARBA" id="ARBA00008831"/>
    </source>
</evidence>
<gene>
    <name evidence="10" type="primary">mvaD</name>
    <name evidence="10" type="ORF">FE785_08515</name>
</gene>
<dbReference type="AlphaFoldDB" id="A0A4P9K6I7"/>
<keyword evidence="3" id="KW-0444">Lipid biosynthesis</keyword>
<dbReference type="InterPro" id="IPR053859">
    <property type="entry name" value="MVD-like_N"/>
</dbReference>
<dbReference type="InterPro" id="IPR014721">
    <property type="entry name" value="Ribsml_uS5_D2-typ_fold_subgr"/>
</dbReference>
<dbReference type="InterPro" id="IPR029765">
    <property type="entry name" value="Mev_diP_decarb"/>
</dbReference>
<keyword evidence="5" id="KW-0067">ATP-binding</keyword>
<dbReference type="InterPro" id="IPR036554">
    <property type="entry name" value="GHMP_kinase_C_sf"/>
</dbReference>
<dbReference type="OrthoDB" id="5498344at2"/>
<keyword evidence="4" id="KW-0547">Nucleotide-binding</keyword>
<evidence type="ECO:0000256" key="2">
    <source>
        <dbReference type="ARBA" id="ARBA00012296"/>
    </source>
</evidence>
<protein>
    <recommendedName>
        <fullName evidence="2">diphosphomevalonate decarboxylase</fullName>
        <ecNumber evidence="2">4.1.1.33</ecNumber>
    </recommendedName>
</protein>
<dbReference type="PANTHER" id="PTHR10977">
    <property type="entry name" value="DIPHOSPHOMEVALONATE DECARBOXYLASE"/>
    <property type="match status" value="1"/>
</dbReference>
<dbReference type="FunFam" id="3.30.230.10:FF:000072">
    <property type="entry name" value="Diphosphomevalonate decarboxylase"/>
    <property type="match status" value="1"/>
</dbReference>
<reference evidence="10 11" key="1">
    <citation type="submission" date="2019-05" db="EMBL/GenBank/DDBJ databases">
        <title>Thiomicrorhabdus sediminis sp. nov, a novel sulfur-oxidizing bacterium isolated from coastal sediment.</title>
        <authorList>
            <person name="Liu X."/>
        </authorList>
    </citation>
    <scope>NUCLEOTIDE SEQUENCE [LARGE SCALE GENOMIC DNA]</scope>
    <source>
        <strain evidence="10 11">G1</strain>
    </source>
</reference>
<evidence type="ECO:0000256" key="3">
    <source>
        <dbReference type="ARBA" id="ARBA00022516"/>
    </source>
</evidence>
<dbReference type="KEGG" id="thig:FE785_08515"/>
<dbReference type="EMBL" id="CP040602">
    <property type="protein sequence ID" value="QCU90672.1"/>
    <property type="molecule type" value="Genomic_DNA"/>
</dbReference>
<dbReference type="SUPFAM" id="SSF55060">
    <property type="entry name" value="GHMP Kinase, C-terminal domain"/>
    <property type="match status" value="1"/>
</dbReference>
<dbReference type="SUPFAM" id="SSF54211">
    <property type="entry name" value="Ribosomal protein S5 domain 2-like"/>
    <property type="match status" value="1"/>
</dbReference>
<evidence type="ECO:0000256" key="6">
    <source>
        <dbReference type="ARBA" id="ARBA00023098"/>
    </source>
</evidence>
<dbReference type="GO" id="GO:0005524">
    <property type="term" value="F:ATP binding"/>
    <property type="evidence" value="ECO:0007669"/>
    <property type="project" value="UniProtKB-KW"/>
</dbReference>
<evidence type="ECO:0000256" key="4">
    <source>
        <dbReference type="ARBA" id="ARBA00022741"/>
    </source>
</evidence>
<evidence type="ECO:0000313" key="10">
    <source>
        <dbReference type="EMBL" id="QCU90672.1"/>
    </source>
</evidence>
<organism evidence="10 11">
    <name type="scientific">Thiomicrorhabdus sediminis</name>
    <dbReference type="NCBI Taxonomy" id="2580412"/>
    <lineage>
        <taxon>Bacteria</taxon>
        <taxon>Pseudomonadati</taxon>
        <taxon>Pseudomonadota</taxon>
        <taxon>Gammaproteobacteria</taxon>
        <taxon>Thiotrichales</taxon>
        <taxon>Piscirickettsiaceae</taxon>
        <taxon>Thiomicrorhabdus</taxon>
    </lineage>
</organism>
<proteinExistence type="inferred from homology"/>